<sequence length="285" mass="31826">MKNQHLKNVLELCLSTLLISVAGVLGKYISMPAAVIIWWRAFLALIILFLFCLYKKKNLKITSKKDKTIIFTSALFLGAHWVTYFYAIKVSNVSIGMLSLYTFPAITSILEPLIRKTPFNKTHLLLAILVLIGLYILVPELNIENTNVQGVFWGVFSAIIFSLRNIMLKNTSKSYDGKTVMIYQLFVVTLTISPVLFFLDTSGITTQYPYVIFLALLSTAIGHSLFVKGLKNFSASTASIIMSTQPIYGIIFAFIFLNEIPTINTFIGGILIISTVIIESIRSGK</sequence>
<keyword evidence="4" id="KW-1185">Reference proteome</keyword>
<name>A0ABP8C2Y0_9FLAO</name>
<keyword evidence="1" id="KW-0472">Membrane</keyword>
<evidence type="ECO:0000259" key="2">
    <source>
        <dbReference type="Pfam" id="PF00892"/>
    </source>
</evidence>
<gene>
    <name evidence="3" type="ORF">GCM10022291_07940</name>
</gene>
<dbReference type="SUPFAM" id="SSF103481">
    <property type="entry name" value="Multidrug resistance efflux transporter EmrE"/>
    <property type="match status" value="2"/>
</dbReference>
<reference evidence="4" key="1">
    <citation type="journal article" date="2019" name="Int. J. Syst. Evol. Microbiol.">
        <title>The Global Catalogue of Microorganisms (GCM) 10K type strain sequencing project: providing services to taxonomists for standard genome sequencing and annotation.</title>
        <authorList>
            <consortium name="The Broad Institute Genomics Platform"/>
            <consortium name="The Broad Institute Genome Sequencing Center for Infectious Disease"/>
            <person name="Wu L."/>
            <person name="Ma J."/>
        </authorList>
    </citation>
    <scope>NUCLEOTIDE SEQUENCE [LARGE SCALE GENOMIC DNA]</scope>
    <source>
        <strain evidence="4">JCM 17630</strain>
    </source>
</reference>
<feature type="transmembrane region" description="Helical" evidence="1">
    <location>
        <begin position="239"/>
        <end position="257"/>
    </location>
</feature>
<feature type="domain" description="EamA" evidence="2">
    <location>
        <begin position="150"/>
        <end position="278"/>
    </location>
</feature>
<dbReference type="PANTHER" id="PTHR22911">
    <property type="entry name" value="ACYL-MALONYL CONDENSING ENZYME-RELATED"/>
    <property type="match status" value="1"/>
</dbReference>
<evidence type="ECO:0000313" key="4">
    <source>
        <dbReference type="Proteomes" id="UP001501496"/>
    </source>
</evidence>
<dbReference type="EMBL" id="BAABCA010000002">
    <property type="protein sequence ID" value="GAA4232662.1"/>
    <property type="molecule type" value="Genomic_DNA"/>
</dbReference>
<keyword evidence="1" id="KW-1133">Transmembrane helix</keyword>
<evidence type="ECO:0000313" key="3">
    <source>
        <dbReference type="EMBL" id="GAA4232662.1"/>
    </source>
</evidence>
<feature type="transmembrane region" description="Helical" evidence="1">
    <location>
        <begin position="122"/>
        <end position="138"/>
    </location>
</feature>
<organism evidence="3 4">
    <name type="scientific">Postechiella marina</name>
    <dbReference type="NCBI Taxonomy" id="943941"/>
    <lineage>
        <taxon>Bacteria</taxon>
        <taxon>Pseudomonadati</taxon>
        <taxon>Bacteroidota</taxon>
        <taxon>Flavobacteriia</taxon>
        <taxon>Flavobacteriales</taxon>
        <taxon>Flavobacteriaceae</taxon>
        <taxon>Postechiella</taxon>
    </lineage>
</organism>
<feature type="transmembrane region" description="Helical" evidence="1">
    <location>
        <begin position="150"/>
        <end position="168"/>
    </location>
</feature>
<evidence type="ECO:0000256" key="1">
    <source>
        <dbReference type="SAM" id="Phobius"/>
    </source>
</evidence>
<dbReference type="InterPro" id="IPR000620">
    <property type="entry name" value="EamA_dom"/>
</dbReference>
<feature type="transmembrane region" description="Helical" evidence="1">
    <location>
        <begin position="263"/>
        <end position="281"/>
    </location>
</feature>
<feature type="transmembrane region" description="Helical" evidence="1">
    <location>
        <begin position="68"/>
        <end position="87"/>
    </location>
</feature>
<feature type="transmembrane region" description="Helical" evidence="1">
    <location>
        <begin position="93"/>
        <end position="110"/>
    </location>
</feature>
<feature type="domain" description="EamA" evidence="2">
    <location>
        <begin position="12"/>
        <end position="137"/>
    </location>
</feature>
<dbReference type="PANTHER" id="PTHR22911:SF79">
    <property type="entry name" value="MOBA-LIKE NTP TRANSFERASE DOMAIN-CONTAINING PROTEIN"/>
    <property type="match status" value="1"/>
</dbReference>
<dbReference type="InterPro" id="IPR037185">
    <property type="entry name" value="EmrE-like"/>
</dbReference>
<proteinExistence type="predicted"/>
<feature type="transmembrane region" description="Helical" evidence="1">
    <location>
        <begin position="12"/>
        <end position="30"/>
    </location>
</feature>
<dbReference type="Pfam" id="PF00892">
    <property type="entry name" value="EamA"/>
    <property type="match status" value="2"/>
</dbReference>
<feature type="transmembrane region" description="Helical" evidence="1">
    <location>
        <begin position="36"/>
        <end position="56"/>
    </location>
</feature>
<dbReference type="Proteomes" id="UP001501496">
    <property type="component" value="Unassembled WGS sequence"/>
</dbReference>
<comment type="caution">
    <text evidence="3">The sequence shown here is derived from an EMBL/GenBank/DDBJ whole genome shotgun (WGS) entry which is preliminary data.</text>
</comment>
<dbReference type="RefSeq" id="WP_344786787.1">
    <property type="nucleotide sequence ID" value="NZ_BAABCA010000002.1"/>
</dbReference>
<accession>A0ABP8C2Y0</accession>
<protein>
    <submittedName>
        <fullName evidence="3">DMT family transporter</fullName>
    </submittedName>
</protein>
<keyword evidence="1" id="KW-0812">Transmembrane</keyword>
<feature type="transmembrane region" description="Helical" evidence="1">
    <location>
        <begin position="210"/>
        <end position="227"/>
    </location>
</feature>
<feature type="transmembrane region" description="Helical" evidence="1">
    <location>
        <begin position="180"/>
        <end position="198"/>
    </location>
</feature>